<reference evidence="7 8" key="1">
    <citation type="submission" date="2020-07" db="EMBL/GenBank/DDBJ databases">
        <title>Sequencing the genomes of 1000 actinobacteria strains.</title>
        <authorList>
            <person name="Klenk H.-P."/>
        </authorList>
    </citation>
    <scope>NUCLEOTIDE SEQUENCE [LARGE SCALE GENOMIC DNA]</scope>
    <source>
        <strain evidence="7 8">DSM 26154</strain>
    </source>
</reference>
<keyword evidence="1" id="KW-0805">Transcription regulation</keyword>
<name>A0A852VQ39_9MICO</name>
<dbReference type="SMART" id="SM00422">
    <property type="entry name" value="HTH_MERR"/>
    <property type="match status" value="1"/>
</dbReference>
<dbReference type="RefSeq" id="WP_185991830.1">
    <property type="nucleotide sequence ID" value="NZ_JACCAE010000001.1"/>
</dbReference>
<feature type="compositionally biased region" description="Low complexity" evidence="5">
    <location>
        <begin position="15"/>
        <end position="24"/>
    </location>
</feature>
<feature type="domain" description="HTH merR-type" evidence="6">
    <location>
        <begin position="26"/>
        <end position="93"/>
    </location>
</feature>
<keyword evidence="8" id="KW-1185">Reference proteome</keyword>
<dbReference type="Pfam" id="PF00376">
    <property type="entry name" value="MerR"/>
    <property type="match status" value="1"/>
</dbReference>
<dbReference type="SUPFAM" id="SSF46955">
    <property type="entry name" value="Putative DNA-binding domain"/>
    <property type="match status" value="1"/>
</dbReference>
<evidence type="ECO:0000256" key="4">
    <source>
        <dbReference type="SAM" id="Coils"/>
    </source>
</evidence>
<dbReference type="CDD" id="cd04776">
    <property type="entry name" value="HTH_GnyR"/>
    <property type="match status" value="1"/>
</dbReference>
<keyword evidence="3" id="KW-0804">Transcription</keyword>
<comment type="caution">
    <text evidence="7">The sequence shown here is derived from an EMBL/GenBank/DDBJ whole genome shotgun (WGS) entry which is preliminary data.</text>
</comment>
<keyword evidence="4" id="KW-0175">Coiled coil</keyword>
<accession>A0A852VQ39</accession>
<gene>
    <name evidence="7" type="ORF">BJY20_002474</name>
</gene>
<dbReference type="InterPro" id="IPR047057">
    <property type="entry name" value="MerR_fam"/>
</dbReference>
<evidence type="ECO:0000256" key="1">
    <source>
        <dbReference type="ARBA" id="ARBA00023015"/>
    </source>
</evidence>
<dbReference type="Pfam" id="PF09278">
    <property type="entry name" value="MerR-DNA-bind"/>
    <property type="match status" value="1"/>
</dbReference>
<dbReference type="PROSITE" id="PS50937">
    <property type="entry name" value="HTH_MERR_2"/>
    <property type="match status" value="1"/>
</dbReference>
<keyword evidence="2 7" id="KW-0238">DNA-binding</keyword>
<dbReference type="InterPro" id="IPR000551">
    <property type="entry name" value="MerR-type_HTH_dom"/>
</dbReference>
<evidence type="ECO:0000313" key="8">
    <source>
        <dbReference type="Proteomes" id="UP000554054"/>
    </source>
</evidence>
<dbReference type="AlphaFoldDB" id="A0A852VQ39"/>
<dbReference type="GO" id="GO:0003700">
    <property type="term" value="F:DNA-binding transcription factor activity"/>
    <property type="evidence" value="ECO:0007669"/>
    <property type="project" value="InterPro"/>
</dbReference>
<dbReference type="InterPro" id="IPR009061">
    <property type="entry name" value="DNA-bd_dom_put_sf"/>
</dbReference>
<dbReference type="PANTHER" id="PTHR30204">
    <property type="entry name" value="REDOX-CYCLING DRUG-SENSING TRANSCRIPTIONAL ACTIVATOR SOXR"/>
    <property type="match status" value="1"/>
</dbReference>
<evidence type="ECO:0000256" key="3">
    <source>
        <dbReference type="ARBA" id="ARBA00023163"/>
    </source>
</evidence>
<dbReference type="GO" id="GO:0003677">
    <property type="term" value="F:DNA binding"/>
    <property type="evidence" value="ECO:0007669"/>
    <property type="project" value="UniProtKB-KW"/>
</dbReference>
<sequence>MTSPTKGDPGPAPSAPAGGPAPADATWSIREIADEFGITTRTVRHYEDIGLISPERIGTTRIFHRRERTRLSLIMRGRRLGFPLDEIATIVNLYDVPRGKRSQLEYVLGQIDERREDLEQRRRDIEDALTELGTFERRCRDELDAL</sequence>
<dbReference type="Gene3D" id="1.10.1660.10">
    <property type="match status" value="1"/>
</dbReference>
<dbReference type="EMBL" id="JACCAE010000001">
    <property type="protein sequence ID" value="NYF99082.1"/>
    <property type="molecule type" value="Genomic_DNA"/>
</dbReference>
<dbReference type="InterPro" id="IPR015358">
    <property type="entry name" value="Tscrpt_reg_MerR_DNA-bd"/>
</dbReference>
<feature type="coiled-coil region" evidence="4">
    <location>
        <begin position="101"/>
        <end position="131"/>
    </location>
</feature>
<protein>
    <submittedName>
        <fullName evidence="7">DNA-binding transcriptional MerR regulator</fullName>
    </submittedName>
</protein>
<evidence type="ECO:0000256" key="5">
    <source>
        <dbReference type="SAM" id="MobiDB-lite"/>
    </source>
</evidence>
<evidence type="ECO:0000259" key="6">
    <source>
        <dbReference type="PROSITE" id="PS50937"/>
    </source>
</evidence>
<feature type="region of interest" description="Disordered" evidence="5">
    <location>
        <begin position="1"/>
        <end position="24"/>
    </location>
</feature>
<organism evidence="7 8">
    <name type="scientific">Janibacter cremeus</name>
    <dbReference type="NCBI Taxonomy" id="1285192"/>
    <lineage>
        <taxon>Bacteria</taxon>
        <taxon>Bacillati</taxon>
        <taxon>Actinomycetota</taxon>
        <taxon>Actinomycetes</taxon>
        <taxon>Micrococcales</taxon>
        <taxon>Intrasporangiaceae</taxon>
        <taxon>Janibacter</taxon>
    </lineage>
</organism>
<evidence type="ECO:0000256" key="2">
    <source>
        <dbReference type="ARBA" id="ARBA00023125"/>
    </source>
</evidence>
<dbReference type="PANTHER" id="PTHR30204:SF58">
    <property type="entry name" value="HTH-TYPE TRANSCRIPTIONAL REGULATOR YFMP"/>
    <property type="match status" value="1"/>
</dbReference>
<evidence type="ECO:0000313" key="7">
    <source>
        <dbReference type="EMBL" id="NYF99082.1"/>
    </source>
</evidence>
<proteinExistence type="predicted"/>
<dbReference type="Proteomes" id="UP000554054">
    <property type="component" value="Unassembled WGS sequence"/>
</dbReference>